<keyword evidence="3" id="KW-1185">Reference proteome</keyword>
<dbReference type="STRING" id="254877.A0A1V6U3T8"/>
<dbReference type="AlphaFoldDB" id="A0A1V6U3T8"/>
<gene>
    <name evidence="2" type="ORF">PENFLA_c001G00195</name>
</gene>
<evidence type="ECO:0000313" key="3">
    <source>
        <dbReference type="Proteomes" id="UP000191342"/>
    </source>
</evidence>
<reference evidence="3" key="1">
    <citation type="journal article" date="2017" name="Nat. Microbiol.">
        <title>Global analysis of biosynthetic gene clusters reveals vast potential of secondary metabolite production in Penicillium species.</title>
        <authorList>
            <person name="Nielsen J.C."/>
            <person name="Grijseels S."/>
            <person name="Prigent S."/>
            <person name="Ji B."/>
            <person name="Dainat J."/>
            <person name="Nielsen K.F."/>
            <person name="Frisvad J.C."/>
            <person name="Workman M."/>
            <person name="Nielsen J."/>
        </authorList>
    </citation>
    <scope>NUCLEOTIDE SEQUENCE [LARGE SCALE GENOMIC DNA]</scope>
    <source>
        <strain evidence="3">IBT 14082</strain>
    </source>
</reference>
<dbReference type="Proteomes" id="UP000191342">
    <property type="component" value="Unassembled WGS sequence"/>
</dbReference>
<organism evidence="2 3">
    <name type="scientific">Penicillium flavigenum</name>
    <dbReference type="NCBI Taxonomy" id="254877"/>
    <lineage>
        <taxon>Eukaryota</taxon>
        <taxon>Fungi</taxon>
        <taxon>Dikarya</taxon>
        <taxon>Ascomycota</taxon>
        <taxon>Pezizomycotina</taxon>
        <taxon>Eurotiomycetes</taxon>
        <taxon>Eurotiomycetidae</taxon>
        <taxon>Eurotiales</taxon>
        <taxon>Aspergillaceae</taxon>
        <taxon>Penicillium</taxon>
    </lineage>
</organism>
<evidence type="ECO:0000313" key="2">
    <source>
        <dbReference type="EMBL" id="OQE32920.1"/>
    </source>
</evidence>
<proteinExistence type="predicted"/>
<dbReference type="PANTHER" id="PTHR37157">
    <property type="entry name" value="PRION-LIKE-(Q/N-RICH) DOMAIN-BEARING PROTEIN 25"/>
    <property type="match status" value="1"/>
</dbReference>
<dbReference type="OrthoDB" id="7250310at2759"/>
<evidence type="ECO:0008006" key="4">
    <source>
        <dbReference type="Google" id="ProtNLM"/>
    </source>
</evidence>
<sequence>MFNLRTVVALFLATHLTQAATQQEPLSFSPRRSKLSLDDIIPSLDPSSGETRCCPFGTSFDGKTCTLGTASCHSDATLQDGKCVSRTPPRCETGQKVNDDGLCVTESAPYCPSPLQLKGRNCVDLRGATCDGDLKREGNICISKIPPQCNGTDYFHDGSCVSAQGPTCGEGKEYIDGFCISQTPPSCGPKMVFDPKIGLCVHPTSNGCPVPNTHPKNGVCVSDNGPKCGEHEKFVPDIGQCVSRHPPTCGDPSLRVDGKRCTSTEGPQCQDGYELSFTPSTGSSQCCPEGSSWDGVSCVSQAGDEGDCLPGWEPSGSKCKLNPLPAVCEPMTDLVDGKCVSQTQPQCTDGYERNKNNQCVSRRVPQCPPDTQLIKGECVSTVALKCPQDSHFEGDKCVSNTHPQCSLPNAKYDGKGHCVVDDMPRCPSGVHNGNTCLTGETPSCPAPFIYSNGQCISSNRPNCPHPLTLTPEGDCISHKQPVCDKGIFVRGQCFVGEPSCPPGTDYRHKRCVDRNYPECTEEGYEWYEPEGKCRKTDKTDCGPDYHEQDGECVSDIPGDCGDLELRDGQCVHPEPPKCPPESGTYWDGEDCRSPDEPDCGPGKVYKKDKGTCVAESKPVCESPDMVFDPALNKCVTYEGPQCPQGQRFNPATEKCVLAIADCLEFEFCPTVGDSSTTAEGFARFRGHA</sequence>
<keyword evidence="1" id="KW-0732">Signal</keyword>
<evidence type="ECO:0000256" key="1">
    <source>
        <dbReference type="SAM" id="SignalP"/>
    </source>
</evidence>
<comment type="caution">
    <text evidence="2">The sequence shown here is derived from an EMBL/GenBank/DDBJ whole genome shotgun (WGS) entry which is preliminary data.</text>
</comment>
<name>A0A1V6U3T8_9EURO</name>
<feature type="signal peptide" evidence="1">
    <location>
        <begin position="1"/>
        <end position="19"/>
    </location>
</feature>
<dbReference type="EMBL" id="MLQL01000001">
    <property type="protein sequence ID" value="OQE32920.1"/>
    <property type="molecule type" value="Genomic_DNA"/>
</dbReference>
<protein>
    <recommendedName>
        <fullName evidence="4">Chitin-binding type-2 domain-containing protein</fullName>
    </recommendedName>
</protein>
<dbReference type="PANTHER" id="PTHR37157:SF4">
    <property type="entry name" value="EB DOMAIN-CONTAINING PROTEIN"/>
    <property type="match status" value="1"/>
</dbReference>
<feature type="chain" id="PRO_5012618942" description="Chitin-binding type-2 domain-containing protein" evidence="1">
    <location>
        <begin position="20"/>
        <end position="688"/>
    </location>
</feature>
<accession>A0A1V6U3T8</accession>